<dbReference type="Proteomes" id="UP000198541">
    <property type="component" value="Unassembled WGS sequence"/>
</dbReference>
<dbReference type="EMBL" id="FNIM01000002">
    <property type="protein sequence ID" value="SDN37614.1"/>
    <property type="molecule type" value="Genomic_DNA"/>
</dbReference>
<evidence type="ECO:0000256" key="2">
    <source>
        <dbReference type="SAM" id="SignalP"/>
    </source>
</evidence>
<keyword evidence="2" id="KW-0732">Signal</keyword>
<dbReference type="AlphaFoldDB" id="A0A1H0AW58"/>
<dbReference type="PROSITE" id="PS51257">
    <property type="entry name" value="PROKAR_LIPOPROTEIN"/>
    <property type="match status" value="1"/>
</dbReference>
<name>A0A1H0AW58_9ACTO</name>
<evidence type="ECO:0008006" key="5">
    <source>
        <dbReference type="Google" id="ProtNLM"/>
    </source>
</evidence>
<feature type="signal peptide" evidence="2">
    <location>
        <begin position="1"/>
        <end position="31"/>
    </location>
</feature>
<accession>A0A1H0AW58</accession>
<proteinExistence type="predicted"/>
<protein>
    <recommendedName>
        <fullName evidence="5">Prokaryotic membrane lipoprotein lipid attachment site profile</fullName>
    </recommendedName>
</protein>
<evidence type="ECO:0000313" key="3">
    <source>
        <dbReference type="EMBL" id="SDN37614.1"/>
    </source>
</evidence>
<keyword evidence="4" id="KW-1185">Reference proteome</keyword>
<feature type="region of interest" description="Disordered" evidence="1">
    <location>
        <begin position="33"/>
        <end position="58"/>
    </location>
</feature>
<organism evidence="3 4">
    <name type="scientific">Actinomyces ruminicola</name>
    <dbReference type="NCBI Taxonomy" id="332524"/>
    <lineage>
        <taxon>Bacteria</taxon>
        <taxon>Bacillati</taxon>
        <taxon>Actinomycetota</taxon>
        <taxon>Actinomycetes</taxon>
        <taxon>Actinomycetales</taxon>
        <taxon>Actinomycetaceae</taxon>
        <taxon>Actinomyces</taxon>
    </lineage>
</organism>
<gene>
    <name evidence="3" type="ORF">SAMN05216355_102171</name>
</gene>
<dbReference type="InterPro" id="IPR006311">
    <property type="entry name" value="TAT_signal"/>
</dbReference>
<dbReference type="STRING" id="332524.SAMN04487766_101262"/>
<feature type="chain" id="PRO_5011541027" description="Prokaryotic membrane lipoprotein lipid attachment site profile" evidence="2">
    <location>
        <begin position="32"/>
        <end position="223"/>
    </location>
</feature>
<evidence type="ECO:0000313" key="4">
    <source>
        <dbReference type="Proteomes" id="UP000198541"/>
    </source>
</evidence>
<reference evidence="4" key="1">
    <citation type="submission" date="2016-10" db="EMBL/GenBank/DDBJ databases">
        <authorList>
            <person name="Varghese N."/>
            <person name="Submissions S."/>
        </authorList>
    </citation>
    <scope>NUCLEOTIDE SEQUENCE [LARGE SCALE GENOMIC DNA]</scope>
    <source>
        <strain evidence="4">DSM 27982</strain>
    </source>
</reference>
<evidence type="ECO:0000256" key="1">
    <source>
        <dbReference type="SAM" id="MobiDB-lite"/>
    </source>
</evidence>
<sequence>MTRLPRRTALTATFTAALAASLVACSGSNNAESTATATAQETAPATPSPSPSPTPANTMVEFPDGSYAIWIPSDWAVLTSDDADDDELVNAYAQATGQDADAARQRLGTYQVISASHADSGETAEITAQVNHDSAELRMKDDFMQELNESGTEYTDFDGTTLYSTFSTYTTVSYTLNQGGTPQYVAVVHTQTSEENATVTVTASTNASAERAQELVEEAVPLL</sequence>
<feature type="compositionally biased region" description="Low complexity" evidence="1">
    <location>
        <begin position="33"/>
        <end position="45"/>
    </location>
</feature>
<dbReference type="RefSeq" id="WP_092533900.1">
    <property type="nucleotide sequence ID" value="NZ_FNIM01000002.1"/>
</dbReference>
<dbReference type="PROSITE" id="PS51318">
    <property type="entry name" value="TAT"/>
    <property type="match status" value="1"/>
</dbReference>